<dbReference type="Proteomes" id="UP000580250">
    <property type="component" value="Unassembled WGS sequence"/>
</dbReference>
<reference evidence="1 2" key="1">
    <citation type="submission" date="2020-08" db="EMBL/GenBank/DDBJ databases">
        <authorList>
            <person name="Koutsovoulos G."/>
            <person name="Danchin GJ E."/>
        </authorList>
    </citation>
    <scope>NUCLEOTIDE SEQUENCE [LARGE SCALE GENOMIC DNA]</scope>
</reference>
<gene>
    <name evidence="1" type="ORF">MENT_LOCUS23820</name>
</gene>
<proteinExistence type="predicted"/>
<protein>
    <submittedName>
        <fullName evidence="1">Uncharacterized protein</fullName>
    </submittedName>
</protein>
<dbReference type="EMBL" id="CAJEWN010000197">
    <property type="protein sequence ID" value="CAD2172280.1"/>
    <property type="molecule type" value="Genomic_DNA"/>
</dbReference>
<sequence>MLEINSFLAIKNQVPSIESPLILPSTYLMVLIMTKAENLGF</sequence>
<dbReference type="AlphaFoldDB" id="A0A6V7VBI7"/>
<evidence type="ECO:0000313" key="2">
    <source>
        <dbReference type="Proteomes" id="UP000580250"/>
    </source>
</evidence>
<comment type="caution">
    <text evidence="1">The sequence shown here is derived from an EMBL/GenBank/DDBJ whole genome shotgun (WGS) entry which is preliminary data.</text>
</comment>
<accession>A0A6V7VBI7</accession>
<organism evidence="1 2">
    <name type="scientific">Meloidogyne enterolobii</name>
    <name type="common">Root-knot nematode worm</name>
    <name type="synonym">Meloidogyne mayaguensis</name>
    <dbReference type="NCBI Taxonomy" id="390850"/>
    <lineage>
        <taxon>Eukaryota</taxon>
        <taxon>Metazoa</taxon>
        <taxon>Ecdysozoa</taxon>
        <taxon>Nematoda</taxon>
        <taxon>Chromadorea</taxon>
        <taxon>Rhabditida</taxon>
        <taxon>Tylenchina</taxon>
        <taxon>Tylenchomorpha</taxon>
        <taxon>Tylenchoidea</taxon>
        <taxon>Meloidogynidae</taxon>
        <taxon>Meloidogyninae</taxon>
        <taxon>Meloidogyne</taxon>
    </lineage>
</organism>
<name>A0A6V7VBI7_MELEN</name>
<evidence type="ECO:0000313" key="1">
    <source>
        <dbReference type="EMBL" id="CAD2172280.1"/>
    </source>
</evidence>